<evidence type="ECO:0000313" key="2">
    <source>
        <dbReference type="EMBL" id="KAK8006522.1"/>
    </source>
</evidence>
<gene>
    <name evidence="2" type="ORF">PG991_012819</name>
</gene>
<feature type="domain" description="RAVE complex protein Rav1 C-terminal" evidence="1">
    <location>
        <begin position="1096"/>
        <end position="1257"/>
    </location>
</feature>
<evidence type="ECO:0000259" key="1">
    <source>
        <dbReference type="Pfam" id="PF12234"/>
    </source>
</evidence>
<dbReference type="InterPro" id="IPR015943">
    <property type="entry name" value="WD40/YVTN_repeat-like_dom_sf"/>
</dbReference>
<comment type="caution">
    <text evidence="2">The sequence shown here is derived from an EMBL/GenBank/DDBJ whole genome shotgun (WGS) entry which is preliminary data.</text>
</comment>
<evidence type="ECO:0000313" key="3">
    <source>
        <dbReference type="Proteomes" id="UP001396898"/>
    </source>
</evidence>
<dbReference type="PANTHER" id="PTHR13950">
    <property type="entry name" value="RABCONNECTIN-RELATED"/>
    <property type="match status" value="1"/>
</dbReference>
<sequence>MKAVLPGKPEANFQALSTGYWKGNRVVVYITGNALTILSGPDAILQTIYDDDERKLKAVAFDEASGKIAACTGATVRVYKPLEYSDDALKWSLQSSFDIEDAPSSATLSWGSSEELLVGRNSLWLYDTSTTDPALHWKSDLANPVKAAFLSYDSAYIASIGHHDRLVKIWRRLNFGSEEVHFEFSYLPHPRAVTNMQWRKPFHVDQTIENVLYTFCADNTLRVWTGAEGLNREPQRLWGKIDLVTAIQDDALRNTPGNEMRWAFIINQRDLAAATESAVQERANVQEKEDVQLQYLISIANRDTEICVVLDGRGNMAAYALENISHKSKSANHIDTVALVKSRDFDFMGTNKSFPHVEITSYCNRSSSHLYVLLHQFDGKVEVYESNIADLLDPTLKPGRLSHRATWSGHSASIKKIVRNFSGRAIVSRTEEGESMVWRHAVKSSDTKLLRQAVIPEKRHIHRICLFRGGSFVVFLHHDAICLWDCRPSAPVLLAEQKYEVPGKPLCILVLPRPDVDEVSTAHIATITSDQRGVVWEVKLPLMDQGKARTNGHKTEAATIRVFCNFNLDDAGDLAYVLPVDPAGASPVSSGFLDVFAKDVAVSYTHSGRVEFWTARVDRNRSRVEWLSTAAMETGINEPALVSGSTMKKGALVNTNRSEVTIWDIRGARLEYAQDFGSHNTIQDLDWTSTPDSQSILAVGFTYRVILLSQMRFDYLNKGPAWAQVREINLRELTPHPIGDSTWLSGGDLVIGAGNQLFVYDRMFEPPSSIVNNSRLPMRKGATRDLFEVVQRLNGPLPIFHPQFLSQCMLTGKNVLVKLILLSLNHTLKYHAEGDIIDDYLGLDLSHFYLGGNTDDNNESSRLMGQLALDDSEDSFTEDIALSICQKLQKIPLPQLSGHEQIQLLDIVECLGLVEKQRRSMDENAARFMLFFRQHALRKGRTNEYHMSWREINWGYHSTSQDILTDFVSRQYHGSMLWENARESGIFMWLTDAAAVKAQFEIVARNEYTKSETKSPVDCTLFYLALKKKTVLQGLWRMAYGNREQAATQKLLANNFEDPKWKTTALKNAYALLSKRRFGELARDHSRVETVHAYTRIEYAAAFFLLADHLQDAVNVCLNQIKDLQLAIAIARVYEGDDGPVMRRLLENEVLAVASQEGNRWLASWAFWMLRRRDMAVRALITPVFTLLETPSTPDLKAKSFLTDDPALIVLYNQLRQKTLQTLRGASKVTPKVEWDFVIHNARLYDRMGCDLLGLDLVRNWEFLRTPKAQPGLGGEIDPRKMLRRSSSLVVADMPLSPVDIEMKTGHHPTNKVQQTPTVFEEPDASSLLDSFGF</sequence>
<dbReference type="EMBL" id="JAQQWI010000017">
    <property type="protein sequence ID" value="KAK8006522.1"/>
    <property type="molecule type" value="Genomic_DNA"/>
</dbReference>
<dbReference type="InterPro" id="IPR036322">
    <property type="entry name" value="WD40_repeat_dom_sf"/>
</dbReference>
<dbReference type="Pfam" id="PF12234">
    <property type="entry name" value="Rav1p_C"/>
    <property type="match status" value="2"/>
</dbReference>
<name>A0ABR1RB91_9PEZI</name>
<proteinExistence type="predicted"/>
<organism evidence="2 3">
    <name type="scientific">Apiospora marii</name>
    <dbReference type="NCBI Taxonomy" id="335849"/>
    <lineage>
        <taxon>Eukaryota</taxon>
        <taxon>Fungi</taxon>
        <taxon>Dikarya</taxon>
        <taxon>Ascomycota</taxon>
        <taxon>Pezizomycotina</taxon>
        <taxon>Sordariomycetes</taxon>
        <taxon>Xylariomycetidae</taxon>
        <taxon>Amphisphaeriales</taxon>
        <taxon>Apiosporaceae</taxon>
        <taxon>Apiospora</taxon>
    </lineage>
</organism>
<dbReference type="SUPFAM" id="SSF50978">
    <property type="entry name" value="WD40 repeat-like"/>
    <property type="match status" value="2"/>
</dbReference>
<dbReference type="Proteomes" id="UP001396898">
    <property type="component" value="Unassembled WGS sequence"/>
</dbReference>
<feature type="domain" description="RAVE complex protein Rav1 C-terminal" evidence="1">
    <location>
        <begin position="608"/>
        <end position="1079"/>
    </location>
</feature>
<dbReference type="InterPro" id="IPR022033">
    <property type="entry name" value="Rav1p_C"/>
</dbReference>
<reference evidence="2 3" key="1">
    <citation type="submission" date="2023-01" db="EMBL/GenBank/DDBJ databases">
        <title>Analysis of 21 Apiospora genomes using comparative genomics revels a genus with tremendous synthesis potential of carbohydrate active enzymes and secondary metabolites.</title>
        <authorList>
            <person name="Sorensen T."/>
        </authorList>
    </citation>
    <scope>NUCLEOTIDE SEQUENCE [LARGE SCALE GENOMIC DNA]</scope>
    <source>
        <strain evidence="2 3">CBS 20057</strain>
    </source>
</reference>
<dbReference type="InterPro" id="IPR052208">
    <property type="entry name" value="DmX-like/RAVE_component"/>
</dbReference>
<protein>
    <submittedName>
        <fullName evidence="2">RAVE protein 1 C terminal-domain-containing protein</fullName>
    </submittedName>
</protein>
<keyword evidence="3" id="KW-1185">Reference proteome</keyword>
<dbReference type="PANTHER" id="PTHR13950:SF9">
    <property type="entry name" value="RABCONNECTIN-3A"/>
    <property type="match status" value="1"/>
</dbReference>
<dbReference type="Gene3D" id="2.130.10.10">
    <property type="entry name" value="YVTN repeat-like/Quinoprotein amine dehydrogenase"/>
    <property type="match status" value="1"/>
</dbReference>
<accession>A0ABR1RB91</accession>